<accession>A0AAD8SAF9</accession>
<dbReference type="Pfam" id="PF13456">
    <property type="entry name" value="RVT_3"/>
    <property type="match status" value="1"/>
</dbReference>
<evidence type="ECO:0000313" key="3">
    <source>
        <dbReference type="Proteomes" id="UP001231189"/>
    </source>
</evidence>
<dbReference type="Proteomes" id="UP001231189">
    <property type="component" value="Unassembled WGS sequence"/>
</dbReference>
<dbReference type="GO" id="GO:0003676">
    <property type="term" value="F:nucleic acid binding"/>
    <property type="evidence" value="ECO:0007669"/>
    <property type="project" value="InterPro"/>
</dbReference>
<reference evidence="2" key="1">
    <citation type="submission" date="2023-07" db="EMBL/GenBank/DDBJ databases">
        <title>A chromosome-level genome assembly of Lolium multiflorum.</title>
        <authorList>
            <person name="Chen Y."/>
            <person name="Copetti D."/>
            <person name="Kolliker R."/>
            <person name="Studer B."/>
        </authorList>
    </citation>
    <scope>NUCLEOTIDE SEQUENCE</scope>
    <source>
        <strain evidence="2">02402/16</strain>
        <tissue evidence="2">Leaf</tissue>
    </source>
</reference>
<dbReference type="InterPro" id="IPR036397">
    <property type="entry name" value="RNaseH_sf"/>
</dbReference>
<dbReference type="InterPro" id="IPR012337">
    <property type="entry name" value="RNaseH-like_sf"/>
</dbReference>
<evidence type="ECO:0000313" key="2">
    <source>
        <dbReference type="EMBL" id="KAK1648310.1"/>
    </source>
</evidence>
<dbReference type="PANTHER" id="PTHR48475">
    <property type="entry name" value="RIBONUCLEASE H"/>
    <property type="match status" value="1"/>
</dbReference>
<dbReference type="AlphaFoldDB" id="A0AAD8SAF9"/>
<name>A0AAD8SAF9_LOLMU</name>
<feature type="domain" description="RNase H type-1" evidence="1">
    <location>
        <begin position="1"/>
        <end position="81"/>
    </location>
</feature>
<comment type="caution">
    <text evidence="2">The sequence shown here is derived from an EMBL/GenBank/DDBJ whole genome shotgun (WGS) entry which is preliminary data.</text>
</comment>
<proteinExistence type="predicted"/>
<dbReference type="PANTHER" id="PTHR48475:SF2">
    <property type="entry name" value="RIBONUCLEASE H"/>
    <property type="match status" value="1"/>
</dbReference>
<keyword evidence="3" id="KW-1185">Reference proteome</keyword>
<dbReference type="Gene3D" id="3.30.420.10">
    <property type="entry name" value="Ribonuclease H-like superfamily/Ribonuclease H"/>
    <property type="match status" value="1"/>
</dbReference>
<sequence>MAEYEALLHGLRIAKEIGIKHIICCGDSDLVAQQVAGTWNARNSVMAAYRDEVDEIAKCFLGYEVKYVGRDDNTAADMLSKLGSPESNLALKNRCAAQPELGLMSWTLFVEFTNYPNRSTGFTPFFLVYGSEAVLPTDIIHDSPRVSAYNEEAADEARQLSVDLIEEARNLTNAPPFTSRSSALS</sequence>
<gene>
    <name evidence="2" type="ORF">QYE76_066115</name>
</gene>
<evidence type="ECO:0000259" key="1">
    <source>
        <dbReference type="Pfam" id="PF13456"/>
    </source>
</evidence>
<dbReference type="GO" id="GO:0004523">
    <property type="term" value="F:RNA-DNA hybrid ribonuclease activity"/>
    <property type="evidence" value="ECO:0007669"/>
    <property type="project" value="InterPro"/>
</dbReference>
<dbReference type="InterPro" id="IPR002156">
    <property type="entry name" value="RNaseH_domain"/>
</dbReference>
<dbReference type="EMBL" id="JAUUTY010000004">
    <property type="protein sequence ID" value="KAK1648310.1"/>
    <property type="molecule type" value="Genomic_DNA"/>
</dbReference>
<organism evidence="2 3">
    <name type="scientific">Lolium multiflorum</name>
    <name type="common">Italian ryegrass</name>
    <name type="synonym">Lolium perenne subsp. multiflorum</name>
    <dbReference type="NCBI Taxonomy" id="4521"/>
    <lineage>
        <taxon>Eukaryota</taxon>
        <taxon>Viridiplantae</taxon>
        <taxon>Streptophyta</taxon>
        <taxon>Embryophyta</taxon>
        <taxon>Tracheophyta</taxon>
        <taxon>Spermatophyta</taxon>
        <taxon>Magnoliopsida</taxon>
        <taxon>Liliopsida</taxon>
        <taxon>Poales</taxon>
        <taxon>Poaceae</taxon>
        <taxon>BOP clade</taxon>
        <taxon>Pooideae</taxon>
        <taxon>Poodae</taxon>
        <taxon>Poeae</taxon>
        <taxon>Poeae Chloroplast Group 2 (Poeae type)</taxon>
        <taxon>Loliodinae</taxon>
        <taxon>Loliinae</taxon>
        <taxon>Lolium</taxon>
    </lineage>
</organism>
<protein>
    <recommendedName>
        <fullName evidence="1">RNase H type-1 domain-containing protein</fullName>
    </recommendedName>
</protein>
<dbReference type="SUPFAM" id="SSF53098">
    <property type="entry name" value="Ribonuclease H-like"/>
    <property type="match status" value="1"/>
</dbReference>